<feature type="compositionally biased region" description="Low complexity" evidence="1">
    <location>
        <begin position="1440"/>
        <end position="1454"/>
    </location>
</feature>
<feature type="compositionally biased region" description="Low complexity" evidence="1">
    <location>
        <begin position="1482"/>
        <end position="1491"/>
    </location>
</feature>
<keyword evidence="3" id="KW-1185">Reference proteome</keyword>
<proteinExistence type="predicted"/>
<feature type="region of interest" description="Disordered" evidence="1">
    <location>
        <begin position="1440"/>
        <end position="1519"/>
    </location>
</feature>
<dbReference type="GeneID" id="5070128"/>
<feature type="compositionally biased region" description="Basic and acidic residues" evidence="1">
    <location>
        <begin position="1778"/>
        <end position="1790"/>
    </location>
</feature>
<dbReference type="eggNOG" id="ENOG502SGYS">
    <property type="taxonomic scope" value="Eukaryota"/>
</dbReference>
<gene>
    <name evidence="2" type="ORF">LINJ_27_2050</name>
</gene>
<dbReference type="InParanoid" id="A4I2Y3"/>
<evidence type="ECO:0000313" key="3">
    <source>
        <dbReference type="Proteomes" id="UP000008153"/>
    </source>
</evidence>
<evidence type="ECO:0000313" key="2">
    <source>
        <dbReference type="EMBL" id="CAM69135.2"/>
    </source>
</evidence>
<dbReference type="VEuPathDB" id="TriTrypDB:LINF_270028400"/>
<feature type="region of interest" description="Disordered" evidence="1">
    <location>
        <begin position="1355"/>
        <end position="1414"/>
    </location>
</feature>
<feature type="compositionally biased region" description="Basic and acidic residues" evidence="1">
    <location>
        <begin position="1458"/>
        <end position="1478"/>
    </location>
</feature>
<name>A4I2Y3_LEIIN</name>
<feature type="region of interest" description="Disordered" evidence="1">
    <location>
        <begin position="1778"/>
        <end position="1817"/>
    </location>
</feature>
<dbReference type="AlphaFoldDB" id="A4I2Y3"/>
<dbReference type="RefSeq" id="XP_001466416.2">
    <property type="nucleotide sequence ID" value="XM_001466379.2"/>
</dbReference>
<sequence>MSATTSARPPGRRSTQMYGVPSTMTPADVASAAGATAAPPSEAAFHAVLPAEDGGVSPRGHNPPRMQYKFISKPPSPQPAYNRIADVSVNVAGSRSPAAAAAAAASTMTIRGLRGRLSDGTVHRKPYPFTAAQPSAGGHKGTARPLLSRHGRCLSRARTGMAVSALTAVSSASGAGADTATTESTRMVKEASLRNTWAANFNNTATLRETVSTSNGAYTAFEEELVRELNELRRAPAAYAAVVEREATIGAPYVQENDLYFCDESAAESAAVELRRHLEEQYCPVQCEVASTASSAVSRAMMQAMSPKKGMQAGQEKRRSKKALDGPPSSPALSTGGGASSTARRRSGRPSPAPQRHTTGSGAPHGGGGPSPRRCTISSDLPGGGVTVAGVSALHATPATLRNQGLHELTLSQLRHQFRCQQRYRAALEVALRDMRASQRQAEAAQQAAWASEAEKALRKGRRLMTTNAFNVNMGASSTPQQNNTGEPSVPSVVPHSHKKLSHTSTANSAMRTSGSSEDPVSLRRCEDMAQLRSMHEARIRHIKQKLRDVRNACKRSLAAANIVLDAVRALREAQPAPPVQRHRGLSLAAHDTAVMYYGDEERVAALQDLYAVSRATLVGLAEHPGAPTAPLLTLEQLSRRLEQCQVEEAKPKITSVSSSPGRRSRSEDGEEGDVRERSGTEAAPSWVLPLLSEEASLLANVAKNACTTYGYISGEVHGLHLQVVTGSPRSLLLQMILGLLTPVLDLSNHSLPQSSGQATQRASTPATANSTNATRCYAGVRIEGHAYAAAGAPTGTRDAATRADLPQFQVVSSQLGTGERDRADQVPAARLSKEEAQLAAPEHKSSNSGTDAITDAPHAQRAAAAAAQRLWPLLWTGAYTIGCAWQQVRGWRDVPTFAEACEERQSIRCASSGTLSSRGAAPPFTEEAHTVTCTTLLFASGFEEYEVVRGCHHMSPAATRRVVQSPPVTVCDGGPQSASHGGSIADSVEARRAAVDVHSTLGVTLLTPTMHPMHIHASDPSCRAVCVAVRVPYTSPGFSFTHSSMCAGEDGRVCSGGCRDPSIRIVAQVTRQCELTPPHPTTCTAEVLTQRSPVDPSVWLVLVDTAATFQRHAAAFTDNDGAVLKADASPGTGATTMSAASAAVPLALHIYAKDMNDAMGEFEHVAFIRMQQYPQPREVNAGAVAIAASATPATPAPYVLMEPEWRYLLNGLACVAASPLSTQTATRLTATSHTAAQASVLTKVASATPTARSVGWATLHEPLLGRDGVLLCPLSADLRESERCGDMLEALRIRQETTISGRDGKAAGAAGRVIRVAVQLPAYSNVRWWRRRLMKLRCLQEKLMDEVVAEGDEQTAASTAQSPSAACTHQDRSPESLAEGCHLPATEFAPPSDDGHADAKATPLGASNGSGEAATSAASVTPILGSPCSSANPAAMDAEAGAAVEGSSSAEVALEPPKGKGSEKKKVSSDGKREAKRSPTSAAAGSSGAKAQDRHSPSNVAPSGMSKKKAQALHKDSDGAIASSTAAATAAASTGSSLAPTQARLCTLSVNTAPKLPESGALREFEIMVQRAAGATLVASRSGSVQPCLQPSLISIIGLRELCAQLHTDLQVWEAHLRRVRPILCGERDRIAAEIVKKKGKEQLRLQHDHEDVVGELQVIERGVASLNQAATAATDALRTRERTQMLRRARLMRITEELAAIESSPPRLAPKDTSDKVVTAPLPSTPPPSAAPKVTLRFFKTEGVAAGSGCKAAFAVARPPQHLSSQRAGVLDCTMREGAPKPSEREAGEVTLTPQPSSAHDATSSSSPLQPLEGDGNSAADVYAATCSIPLTFTGCATLYIDGEVAVTWRV</sequence>
<feature type="compositionally biased region" description="Low complexity" evidence="1">
    <location>
        <begin position="1355"/>
        <end position="1367"/>
    </location>
</feature>
<evidence type="ECO:0000256" key="1">
    <source>
        <dbReference type="SAM" id="MobiDB-lite"/>
    </source>
</evidence>
<feature type="region of interest" description="Disordered" evidence="1">
    <location>
        <begin position="813"/>
        <end position="854"/>
    </location>
</feature>
<feature type="compositionally biased region" description="Basic and acidic residues" evidence="1">
    <location>
        <begin position="832"/>
        <end position="846"/>
    </location>
</feature>
<dbReference type="KEGG" id="lif:LINJ_27_2050"/>
<dbReference type="Proteomes" id="UP000008153">
    <property type="component" value="Chromosome 27"/>
</dbReference>
<feature type="region of interest" description="Disordered" evidence="1">
    <location>
        <begin position="474"/>
        <end position="522"/>
    </location>
</feature>
<protein>
    <submittedName>
        <fullName evidence="2">Uncharacterized protein</fullName>
    </submittedName>
</protein>
<feature type="region of interest" description="Disordered" evidence="1">
    <location>
        <begin position="649"/>
        <end position="681"/>
    </location>
</feature>
<accession>A4I2Y3</accession>
<feature type="compositionally biased region" description="Low complexity" evidence="1">
    <location>
        <begin position="1799"/>
        <end position="1809"/>
    </location>
</feature>
<organism evidence="2 3">
    <name type="scientific">Leishmania infantum</name>
    <dbReference type="NCBI Taxonomy" id="5671"/>
    <lineage>
        <taxon>Eukaryota</taxon>
        <taxon>Discoba</taxon>
        <taxon>Euglenozoa</taxon>
        <taxon>Kinetoplastea</taxon>
        <taxon>Metakinetoplastina</taxon>
        <taxon>Trypanosomatida</taxon>
        <taxon>Trypanosomatidae</taxon>
        <taxon>Leishmaniinae</taxon>
        <taxon>Leishmania</taxon>
    </lineage>
</organism>
<reference evidence="2 3" key="2">
    <citation type="journal article" date="2011" name="Genome Res.">
        <title>Chromosome and gene copy number variation allow major structural change between species and strains of Leishmania.</title>
        <authorList>
            <person name="Rogers M.B."/>
            <person name="Hilley J.D."/>
            <person name="Dickens N.J."/>
            <person name="Wilkes J."/>
            <person name="Bates P.A."/>
            <person name="Depledge D.P."/>
            <person name="Harris D."/>
            <person name="Her Y."/>
            <person name="Herzyk P."/>
            <person name="Imamura H."/>
            <person name="Otto T.D."/>
            <person name="Sanders M."/>
            <person name="Seeger K."/>
            <person name="Dujardin J.C."/>
            <person name="Berriman M."/>
            <person name="Smith D.F."/>
            <person name="Hertz-Fowler C."/>
            <person name="Mottram J.C."/>
        </authorList>
    </citation>
    <scope>NUCLEOTIDE SEQUENCE [LARGE SCALE GENOMIC DNA]</scope>
    <source>
        <strain evidence="2 3">JPCM5</strain>
    </source>
</reference>
<feature type="compositionally biased region" description="Polar residues" evidence="1">
    <location>
        <begin position="503"/>
        <end position="519"/>
    </location>
</feature>
<feature type="region of interest" description="Disordered" evidence="1">
    <location>
        <begin position="298"/>
        <end position="381"/>
    </location>
</feature>
<feature type="region of interest" description="Disordered" evidence="1">
    <location>
        <begin position="1704"/>
        <end position="1734"/>
    </location>
</feature>
<feature type="region of interest" description="Disordered" evidence="1">
    <location>
        <begin position="1"/>
        <end position="23"/>
    </location>
</feature>
<reference evidence="2 3" key="1">
    <citation type="journal article" date="2007" name="Nat. Genet.">
        <title>Comparative genomic analysis of three Leishmania species that cause diverse human disease.</title>
        <authorList>
            <person name="Peacock C.S."/>
            <person name="Seeger K."/>
            <person name="Harris D."/>
            <person name="Murphy L."/>
            <person name="Ruiz J.C."/>
            <person name="Quail M.A."/>
            <person name="Peters N."/>
            <person name="Adlem E."/>
            <person name="Tivey A."/>
            <person name="Aslett M."/>
            <person name="Kerhornou A."/>
            <person name="Ivens A."/>
            <person name="Fraser A."/>
            <person name="Rajandream M.A."/>
            <person name="Carver T."/>
            <person name="Norbertczak H."/>
            <person name="Chillingworth T."/>
            <person name="Hance Z."/>
            <person name="Jagels K."/>
            <person name="Moule S."/>
            <person name="Ormond D."/>
            <person name="Rutter S."/>
            <person name="Squares R."/>
            <person name="Whitehead S."/>
            <person name="Rabbinowitsch E."/>
            <person name="Arrowsmith C."/>
            <person name="White B."/>
            <person name="Thurston S."/>
            <person name="Bringaud F."/>
            <person name="Baldauf S.L."/>
            <person name="Faulconbridge A."/>
            <person name="Jeffares D."/>
            <person name="Depledge D.P."/>
            <person name="Oyola S.O."/>
            <person name="Hilley J.D."/>
            <person name="Brito L.O."/>
            <person name="Tosi L.R."/>
            <person name="Barrell B."/>
            <person name="Cruz A.K."/>
            <person name="Mottram J.C."/>
            <person name="Smith D.F."/>
            <person name="Berriman M."/>
        </authorList>
    </citation>
    <scope>NUCLEOTIDE SEQUENCE [LARGE SCALE GENOMIC DNA]</scope>
    <source>
        <strain evidence="2 3">JPCM5</strain>
    </source>
</reference>
<feature type="compositionally biased region" description="Basic and acidic residues" evidence="1">
    <location>
        <begin position="665"/>
        <end position="680"/>
    </location>
</feature>
<dbReference type="EMBL" id="FR796459">
    <property type="protein sequence ID" value="CAM69135.2"/>
    <property type="molecule type" value="Genomic_DNA"/>
</dbReference>
<feature type="compositionally biased region" description="Polar residues" evidence="1">
    <location>
        <begin position="474"/>
        <end position="487"/>
    </location>
</feature>